<feature type="compositionally biased region" description="Basic residues" evidence="12">
    <location>
        <begin position="576"/>
        <end position="585"/>
    </location>
</feature>
<feature type="compositionally biased region" description="Polar residues" evidence="12">
    <location>
        <begin position="530"/>
        <end position="539"/>
    </location>
</feature>
<evidence type="ECO:0000256" key="11">
    <source>
        <dbReference type="ARBA" id="ARBA00032731"/>
    </source>
</evidence>
<comment type="caution">
    <text evidence="13">The sequence shown here is derived from an EMBL/GenBank/DDBJ whole genome shotgun (WGS) entry which is preliminary data.</text>
</comment>
<comment type="similarity">
    <text evidence="3">Belongs to the PARI family.</text>
</comment>
<dbReference type="OrthoDB" id="6427080at2759"/>
<evidence type="ECO:0000256" key="5">
    <source>
        <dbReference type="ARBA" id="ARBA00022490"/>
    </source>
</evidence>
<dbReference type="GO" id="GO:0000785">
    <property type="term" value="C:chromatin"/>
    <property type="evidence" value="ECO:0007669"/>
    <property type="project" value="TreeGrafter"/>
</dbReference>
<dbReference type="GO" id="GO:0005737">
    <property type="term" value="C:cytoplasm"/>
    <property type="evidence" value="ECO:0007669"/>
    <property type="project" value="UniProtKB-SubCell"/>
</dbReference>
<gene>
    <name evidence="13" type="primary">Parpbp</name>
    <name evidence="13" type="ORF">GWK47_053520</name>
</gene>
<evidence type="ECO:0000256" key="10">
    <source>
        <dbReference type="ARBA" id="ARBA00031632"/>
    </source>
</evidence>
<evidence type="ECO:0000256" key="12">
    <source>
        <dbReference type="SAM" id="MobiDB-lite"/>
    </source>
</evidence>
<dbReference type="GO" id="GO:0005634">
    <property type="term" value="C:nucleus"/>
    <property type="evidence" value="ECO:0007669"/>
    <property type="project" value="UniProtKB-SubCell"/>
</dbReference>
<organism evidence="13 14">
    <name type="scientific">Chionoecetes opilio</name>
    <name type="common">Atlantic snow crab</name>
    <name type="synonym">Cancer opilio</name>
    <dbReference type="NCBI Taxonomy" id="41210"/>
    <lineage>
        <taxon>Eukaryota</taxon>
        <taxon>Metazoa</taxon>
        <taxon>Ecdysozoa</taxon>
        <taxon>Arthropoda</taxon>
        <taxon>Crustacea</taxon>
        <taxon>Multicrustacea</taxon>
        <taxon>Malacostraca</taxon>
        <taxon>Eumalacostraca</taxon>
        <taxon>Eucarida</taxon>
        <taxon>Decapoda</taxon>
        <taxon>Pleocyemata</taxon>
        <taxon>Brachyura</taxon>
        <taxon>Eubrachyura</taxon>
        <taxon>Majoidea</taxon>
        <taxon>Majidae</taxon>
        <taxon>Chionoecetes</taxon>
    </lineage>
</organism>
<evidence type="ECO:0000256" key="7">
    <source>
        <dbReference type="ARBA" id="ARBA00023125"/>
    </source>
</evidence>
<keyword evidence="9" id="KW-0539">Nucleus</keyword>
<dbReference type="PANTHER" id="PTHR32121:SF0">
    <property type="entry name" value="PCNA-INTERACTING PARTNER"/>
    <property type="match status" value="1"/>
</dbReference>
<name>A0A8J5C925_CHIOP</name>
<dbReference type="GO" id="GO:0003677">
    <property type="term" value="F:DNA binding"/>
    <property type="evidence" value="ECO:0007669"/>
    <property type="project" value="UniProtKB-KW"/>
</dbReference>
<keyword evidence="7" id="KW-0238">DNA-binding</keyword>
<dbReference type="EMBL" id="JACEEZ010016921">
    <property type="protein sequence ID" value="KAG0717903.1"/>
    <property type="molecule type" value="Genomic_DNA"/>
</dbReference>
<evidence type="ECO:0000256" key="2">
    <source>
        <dbReference type="ARBA" id="ARBA00004496"/>
    </source>
</evidence>
<feature type="compositionally biased region" description="Polar residues" evidence="12">
    <location>
        <begin position="628"/>
        <end position="638"/>
    </location>
</feature>
<feature type="region of interest" description="Disordered" evidence="12">
    <location>
        <begin position="522"/>
        <end position="638"/>
    </location>
</feature>
<evidence type="ECO:0000256" key="9">
    <source>
        <dbReference type="ARBA" id="ARBA00023242"/>
    </source>
</evidence>
<keyword evidence="6" id="KW-0227">DNA damage</keyword>
<keyword evidence="14" id="KW-1185">Reference proteome</keyword>
<feature type="compositionally biased region" description="Polar residues" evidence="12">
    <location>
        <begin position="70"/>
        <end position="87"/>
    </location>
</feature>
<evidence type="ECO:0000256" key="6">
    <source>
        <dbReference type="ARBA" id="ARBA00022763"/>
    </source>
</evidence>
<proteinExistence type="inferred from homology"/>
<keyword evidence="8" id="KW-0234">DNA repair</keyword>
<evidence type="ECO:0000256" key="8">
    <source>
        <dbReference type="ARBA" id="ARBA00023204"/>
    </source>
</evidence>
<feature type="compositionally biased region" description="Polar residues" evidence="12">
    <location>
        <begin position="110"/>
        <end position="128"/>
    </location>
</feature>
<accession>A0A8J5C925</accession>
<evidence type="ECO:0000256" key="1">
    <source>
        <dbReference type="ARBA" id="ARBA00004123"/>
    </source>
</evidence>
<reference evidence="13" key="1">
    <citation type="submission" date="2020-07" db="EMBL/GenBank/DDBJ databases">
        <title>The High-quality genome of the commercially important snow crab, Chionoecetes opilio.</title>
        <authorList>
            <person name="Jeong J.-H."/>
            <person name="Ryu S."/>
        </authorList>
    </citation>
    <scope>NUCLEOTIDE SEQUENCE</scope>
    <source>
        <strain evidence="13">MADBK_172401_WGS</strain>
        <tissue evidence="13">Digestive gland</tissue>
    </source>
</reference>
<feature type="compositionally biased region" description="Polar residues" evidence="12">
    <location>
        <begin position="360"/>
        <end position="383"/>
    </location>
</feature>
<protein>
    <recommendedName>
        <fullName evidence="4">PCNA-interacting partner</fullName>
    </recommendedName>
    <alternativeName>
        <fullName evidence="10">PARP-1 binding protein</fullName>
    </alternativeName>
    <alternativeName>
        <fullName evidence="11">PARP1-binding protein</fullName>
    </alternativeName>
</protein>
<feature type="compositionally biased region" description="Basic and acidic residues" evidence="12">
    <location>
        <begin position="595"/>
        <end position="605"/>
    </location>
</feature>
<feature type="region of interest" description="Disordered" evidence="12">
    <location>
        <begin position="70"/>
        <end position="142"/>
    </location>
</feature>
<sequence>MARDLLSDTWQEVFIIEGLEQLPLMERALLKLVSEGSQVYRVHAELPFSEAIPPSPSTLNISGIHESSILKTPSRCNEQETVQSDSMTPEFKATNAPQTPTPQHRHQADQTDSTTDNAKTTHNPQTPCHDTRQTDQTDSVRRNTQEKAIIQVERVEGSMTEVVDGAPHYAAKAIVSSESEAYIERLFLAHLRLLVNTRDELALTLACSMPGREITHQGFTDIRQEAQRKEMPMYQTILSLILRQRLGGKGYQADPNNPVLLHAKPLGEFVDALMKLQNILEGQTDARQGATRVLNGIKTGLGKMKGCMLRRSTIEAVAERLCVALQHLMEHLVHLCDVAGGQAGGGGVVDALGDDLLSQLTSTKKGPHNTPSGYTPSSASSGHQWEGCVTEQMEWRRKTWKQELGGTLAKLQPLLHSLRARSAHNPEVWQVREDAVLIPLLGGDCFGLSSLSLQPLFTKQGIGVAGKPRSCALVVQAGAEAGKPSLLYKSDCSWAPIDLSPITASMQDTSASPIAGPSLKVVGRAARHSSGGSKESVASLTRDKDNGGDPPSEGRSSPPQPSSPVTPRRLKDNNNKPKKARSKRSLLKDISNLENKSEETQEKKQKVMPGNKEGAKRRKEKSKPLLQGQRSITSFFRS</sequence>
<dbReference type="PANTHER" id="PTHR32121">
    <property type="entry name" value="PCNA-INTERACTING PARTNER"/>
    <property type="match status" value="1"/>
</dbReference>
<dbReference type="Gene3D" id="1.10.486.10">
    <property type="entry name" value="PCRA, domain 4"/>
    <property type="match status" value="1"/>
</dbReference>
<comment type="subcellular location">
    <subcellularLocation>
        <location evidence="2">Cytoplasm</location>
    </subcellularLocation>
    <subcellularLocation>
        <location evidence="1">Nucleus</location>
    </subcellularLocation>
</comment>
<evidence type="ECO:0000256" key="4">
    <source>
        <dbReference type="ARBA" id="ARBA00014320"/>
    </source>
</evidence>
<feature type="region of interest" description="Disordered" evidence="12">
    <location>
        <begin position="360"/>
        <end position="385"/>
    </location>
</feature>
<dbReference type="GO" id="GO:2000042">
    <property type="term" value="P:negative regulation of double-strand break repair via homologous recombination"/>
    <property type="evidence" value="ECO:0007669"/>
    <property type="project" value="InterPro"/>
</dbReference>
<evidence type="ECO:0000256" key="3">
    <source>
        <dbReference type="ARBA" id="ARBA00009135"/>
    </source>
</evidence>
<feature type="compositionally biased region" description="Basic and acidic residues" evidence="12">
    <location>
        <begin position="129"/>
        <end position="142"/>
    </location>
</feature>
<dbReference type="Proteomes" id="UP000770661">
    <property type="component" value="Unassembled WGS sequence"/>
</dbReference>
<dbReference type="GO" id="GO:0006281">
    <property type="term" value="P:DNA repair"/>
    <property type="evidence" value="ECO:0007669"/>
    <property type="project" value="UniProtKB-KW"/>
</dbReference>
<dbReference type="InterPro" id="IPR038932">
    <property type="entry name" value="PARPBP"/>
</dbReference>
<evidence type="ECO:0000313" key="14">
    <source>
        <dbReference type="Proteomes" id="UP000770661"/>
    </source>
</evidence>
<keyword evidence="5" id="KW-0963">Cytoplasm</keyword>
<dbReference type="AlphaFoldDB" id="A0A8J5C925"/>
<evidence type="ECO:0000313" key="13">
    <source>
        <dbReference type="EMBL" id="KAG0717903.1"/>
    </source>
</evidence>